<reference evidence="6 7" key="2">
    <citation type="journal article" date="2018" name="Nat. Biotechnol.">
        <title>A standardized bacterial taxonomy based on genome phylogeny substantially revises the tree of life.</title>
        <authorList>
            <person name="Parks D.H."/>
            <person name="Chuvochina M."/>
            <person name="Waite D.W."/>
            <person name="Rinke C."/>
            <person name="Skarshewski A."/>
            <person name="Chaumeil P.A."/>
            <person name="Hugenholtz P."/>
        </authorList>
    </citation>
    <scope>NUCLEOTIDE SEQUENCE [LARGE SCALE GENOMIC DNA]</scope>
    <source>
        <strain evidence="4">UBA11621</strain>
        <strain evidence="3">UBA11978</strain>
    </source>
</reference>
<accession>A0A075NYW7</accession>
<dbReference type="InterPro" id="IPR004360">
    <property type="entry name" value="Glyas_Fos-R_dOase_dom"/>
</dbReference>
<proteinExistence type="predicted"/>
<reference evidence="2 5" key="1">
    <citation type="submission" date="2014-06" db="EMBL/GenBank/DDBJ databases">
        <title>Genomes of Alteromonas australica, a world apart.</title>
        <authorList>
            <person name="Gonzaga A."/>
            <person name="Lopez-Perez M."/>
            <person name="Rodriguez-Valera F."/>
        </authorList>
    </citation>
    <scope>NUCLEOTIDE SEQUENCE [LARGE SCALE GENOMIC DNA]</scope>
    <source>
        <strain evidence="2 5">H 17</strain>
    </source>
</reference>
<evidence type="ECO:0000313" key="4">
    <source>
        <dbReference type="EMBL" id="HBU49703.1"/>
    </source>
</evidence>
<dbReference type="Pfam" id="PF00903">
    <property type="entry name" value="Glyoxalase"/>
    <property type="match status" value="1"/>
</dbReference>
<feature type="domain" description="Glyoxalase/fosfomycin resistance/dioxygenase" evidence="1">
    <location>
        <begin position="8"/>
        <end position="108"/>
    </location>
</feature>
<evidence type="ECO:0000313" key="5">
    <source>
        <dbReference type="Proteomes" id="UP000056090"/>
    </source>
</evidence>
<dbReference type="EMBL" id="CP008849">
    <property type="protein sequence ID" value="AIF99829.1"/>
    <property type="molecule type" value="Genomic_DNA"/>
</dbReference>
<evidence type="ECO:0000313" key="6">
    <source>
        <dbReference type="Proteomes" id="UP000263517"/>
    </source>
</evidence>
<evidence type="ECO:0000259" key="1">
    <source>
        <dbReference type="Pfam" id="PF00903"/>
    </source>
</evidence>
<dbReference type="InterPro" id="IPR029068">
    <property type="entry name" value="Glyas_Bleomycin-R_OHBP_Dase"/>
</dbReference>
<gene>
    <name evidence="3" type="ORF">DCW74_15870</name>
    <name evidence="4" type="ORF">DEB45_00470</name>
    <name evidence="2" type="ORF">EP13_14685</name>
</gene>
<dbReference type="CDD" id="cd06587">
    <property type="entry name" value="VOC"/>
    <property type="match status" value="1"/>
</dbReference>
<sequence>MDLGLFSLSLAVKNIEVSKEFYEALGFEAMTSCGSIEEKWLIMKNGQTMIGLFEGMFEENILTFNPSDVRSVQEKLAAHGVDIDVPVKGDSGPGHCIVKDPDGNTLMFDQF</sequence>
<dbReference type="EMBL" id="DONK01000005">
    <property type="protein sequence ID" value="HBU49703.1"/>
    <property type="molecule type" value="Genomic_DNA"/>
</dbReference>
<dbReference type="GeneID" id="78256140"/>
<dbReference type="RefSeq" id="WP_044057888.1">
    <property type="nucleotide sequence ID" value="NZ_CAJXAX010000002.1"/>
</dbReference>
<evidence type="ECO:0000313" key="7">
    <source>
        <dbReference type="Proteomes" id="UP000264779"/>
    </source>
</evidence>
<dbReference type="EMBL" id="DNAN01000559">
    <property type="protein sequence ID" value="HAW77202.1"/>
    <property type="molecule type" value="Genomic_DNA"/>
</dbReference>
<dbReference type="SUPFAM" id="SSF54593">
    <property type="entry name" value="Glyoxalase/Bleomycin resistance protein/Dihydroxybiphenyl dioxygenase"/>
    <property type="match status" value="1"/>
</dbReference>
<organism evidence="2 5">
    <name type="scientific">Alteromonas australica</name>
    <dbReference type="NCBI Taxonomy" id="589873"/>
    <lineage>
        <taxon>Bacteria</taxon>
        <taxon>Pseudomonadati</taxon>
        <taxon>Pseudomonadota</taxon>
        <taxon>Gammaproteobacteria</taxon>
        <taxon>Alteromonadales</taxon>
        <taxon>Alteromonadaceae</taxon>
        <taxon>Alteromonas/Salinimonas group</taxon>
        <taxon>Alteromonas</taxon>
    </lineage>
</organism>
<dbReference type="Proteomes" id="UP000264779">
    <property type="component" value="Unassembled WGS sequence"/>
</dbReference>
<name>A0A075NYW7_9ALTE</name>
<dbReference type="Proteomes" id="UP000263517">
    <property type="component" value="Unassembled WGS sequence"/>
</dbReference>
<keyword evidence="5" id="KW-1185">Reference proteome</keyword>
<evidence type="ECO:0000313" key="2">
    <source>
        <dbReference type="EMBL" id="AIF99829.1"/>
    </source>
</evidence>
<protein>
    <submittedName>
        <fullName evidence="2">Glyoxalase</fullName>
    </submittedName>
    <submittedName>
        <fullName evidence="3">VOC family protein</fullName>
    </submittedName>
</protein>
<dbReference type="AlphaFoldDB" id="A0A075NYW7"/>
<dbReference type="Gene3D" id="3.10.180.10">
    <property type="entry name" value="2,3-Dihydroxybiphenyl 1,2-Dioxygenase, domain 1"/>
    <property type="match status" value="1"/>
</dbReference>
<dbReference type="eggNOG" id="COG0346">
    <property type="taxonomic scope" value="Bacteria"/>
</dbReference>
<evidence type="ECO:0000313" key="3">
    <source>
        <dbReference type="EMBL" id="HAW77202.1"/>
    </source>
</evidence>
<dbReference type="KEGG" id="aal:EP13_14685"/>
<dbReference type="Proteomes" id="UP000056090">
    <property type="component" value="Chromosome"/>
</dbReference>